<keyword evidence="2" id="KW-1185">Reference proteome</keyword>
<reference evidence="2" key="1">
    <citation type="submission" date="2018-05" db="EMBL/GenBank/DDBJ databases">
        <title>Complete Genome Sequence of Methylobacterium sp. 17SD2-17.</title>
        <authorList>
            <person name="Srinivasan S."/>
        </authorList>
    </citation>
    <scope>NUCLEOTIDE SEQUENCE [LARGE SCALE GENOMIC DNA]</scope>
    <source>
        <strain evidence="2">17SD2-17</strain>
    </source>
</reference>
<dbReference type="OrthoDB" id="7996589at2"/>
<accession>A0A2U8W170</accession>
<gene>
    <name evidence="1" type="ORF">DK389_03940</name>
</gene>
<name>A0A2U8W170_9HYPH</name>
<dbReference type="Proteomes" id="UP000245926">
    <property type="component" value="Chromosome"/>
</dbReference>
<protein>
    <submittedName>
        <fullName evidence="1">Uncharacterized protein</fullName>
    </submittedName>
</protein>
<proteinExistence type="predicted"/>
<dbReference type="KEGG" id="mets:DK389_03940"/>
<organism evidence="1 2">
    <name type="scientific">Methylobacterium durans</name>
    <dbReference type="NCBI Taxonomy" id="2202825"/>
    <lineage>
        <taxon>Bacteria</taxon>
        <taxon>Pseudomonadati</taxon>
        <taxon>Pseudomonadota</taxon>
        <taxon>Alphaproteobacteria</taxon>
        <taxon>Hyphomicrobiales</taxon>
        <taxon>Methylobacteriaceae</taxon>
        <taxon>Methylobacterium</taxon>
    </lineage>
</organism>
<evidence type="ECO:0000313" key="1">
    <source>
        <dbReference type="EMBL" id="AWN39839.1"/>
    </source>
</evidence>
<dbReference type="AlphaFoldDB" id="A0A2U8W170"/>
<dbReference type="EMBL" id="CP029550">
    <property type="protein sequence ID" value="AWN39839.1"/>
    <property type="molecule type" value="Genomic_DNA"/>
</dbReference>
<sequence>MARSVTYSIVDHPDGRFAVVAASAAGSVHWRCGFLTLAEAERCVEDLRAIMAACGAVLVRWEAELPDTDLRAMLRALRPPFQ</sequence>
<evidence type="ECO:0000313" key="2">
    <source>
        <dbReference type="Proteomes" id="UP000245926"/>
    </source>
</evidence>